<evidence type="ECO:0000259" key="1">
    <source>
        <dbReference type="Pfam" id="PF03417"/>
    </source>
</evidence>
<dbReference type="PANTHER" id="PTHR34180">
    <property type="entry name" value="PEPTIDASE C45"/>
    <property type="match status" value="1"/>
</dbReference>
<keyword evidence="3" id="KW-1185">Reference proteome</keyword>
<dbReference type="NCBIfam" id="NF040521">
    <property type="entry name" value="C45_proenzyme"/>
    <property type="match status" value="1"/>
</dbReference>
<dbReference type="InterPro" id="IPR047794">
    <property type="entry name" value="C45_proenzyme-like"/>
</dbReference>
<dbReference type="InterPro" id="IPR029055">
    <property type="entry name" value="Ntn_hydrolases_N"/>
</dbReference>
<dbReference type="InterPro" id="IPR047801">
    <property type="entry name" value="Peptidase_C45"/>
</dbReference>
<name>A0A081L776_9BACI</name>
<dbReference type="RefSeq" id="WP_034324720.1">
    <property type="nucleotide sequence ID" value="NZ_JBCMYH010000016.1"/>
</dbReference>
<dbReference type="Proteomes" id="UP000028091">
    <property type="component" value="Unassembled WGS sequence"/>
</dbReference>
<dbReference type="SUPFAM" id="SSF56235">
    <property type="entry name" value="N-terminal nucleophile aminohydrolases (Ntn hydrolases)"/>
    <property type="match status" value="1"/>
</dbReference>
<organism evidence="2 3">
    <name type="scientific">Bacillus zhangzhouensis</name>
    <dbReference type="NCBI Taxonomy" id="1178540"/>
    <lineage>
        <taxon>Bacteria</taxon>
        <taxon>Bacillati</taxon>
        <taxon>Bacillota</taxon>
        <taxon>Bacilli</taxon>
        <taxon>Bacillales</taxon>
        <taxon>Bacillaceae</taxon>
        <taxon>Bacillus</taxon>
    </lineage>
</organism>
<dbReference type="AlphaFoldDB" id="A0A081L776"/>
<sequence>MQEINAYFHEMKGTAYEVGKQQAVWLKENPLLKKQYIRTEPMAKEAVKETKQLLRPYLPQLDEEIAGFCDELQLDETYLTFYYSSHLQPGCSHCVMQGKKTTDQQTVLLRNYDFSPMFDDMRLVSTHVEGLAVHTGSSLLLFGRSDGMNEHGLSVTFSACGPPIGNEPGLKPPAVAGLQVYHVIRSVLEYCETVEEAIRSIQEMPVASNVHLMLADRKGEAAAIEMMDGQKAVRRPEHGYIAATNHPLADQTVKGMTKHHSVVRYEMLIEALEEQRSSDSLIKLFQTEYPDGLTVHNYEELFGTMRTVMFRPEEGTMDYCFGSPVYNRTYSLRAGGTLPFREQKVQFHQKEYGPSFWKNV</sequence>
<dbReference type="eggNOG" id="COG4927">
    <property type="taxonomic scope" value="Bacteria"/>
</dbReference>
<dbReference type="PANTHER" id="PTHR34180:SF1">
    <property type="entry name" value="BETA-ALANYL-DOPAMINE_CARCININE HYDROLASE"/>
    <property type="match status" value="1"/>
</dbReference>
<dbReference type="GO" id="GO:0016787">
    <property type="term" value="F:hydrolase activity"/>
    <property type="evidence" value="ECO:0007669"/>
    <property type="project" value="UniProtKB-KW"/>
</dbReference>
<dbReference type="CDD" id="cd01935">
    <property type="entry name" value="Ntn_CGH_like"/>
    <property type="match status" value="1"/>
</dbReference>
<comment type="caution">
    <text evidence="2">The sequence shown here is derived from an EMBL/GenBank/DDBJ whole genome shotgun (WGS) entry which is preliminary data.</text>
</comment>
<reference evidence="2 3" key="1">
    <citation type="submission" date="2012-09" db="EMBL/GenBank/DDBJ databases">
        <title>Genome Sequence of Bacillus sp. DW5-4.</title>
        <authorList>
            <person name="Lai Q."/>
            <person name="Liu Y."/>
            <person name="Shao Z."/>
        </authorList>
    </citation>
    <scope>NUCLEOTIDE SEQUENCE [LARGE SCALE GENOMIC DNA]</scope>
    <source>
        <strain evidence="2 3">DW5-4</strain>
    </source>
</reference>
<evidence type="ECO:0000313" key="3">
    <source>
        <dbReference type="Proteomes" id="UP000028091"/>
    </source>
</evidence>
<feature type="domain" description="Peptidase C45 hydrolase" evidence="1">
    <location>
        <begin position="103"/>
        <end position="324"/>
    </location>
</feature>
<proteinExistence type="predicted"/>
<accession>A0A081L776</accession>
<keyword evidence="2" id="KW-0378">Hydrolase</keyword>
<protein>
    <submittedName>
        <fullName evidence="2">Choloylglycine hydrolase</fullName>
    </submittedName>
</protein>
<evidence type="ECO:0000313" key="2">
    <source>
        <dbReference type="EMBL" id="KEP25102.1"/>
    </source>
</evidence>
<dbReference type="InterPro" id="IPR005079">
    <property type="entry name" value="Peptidase_C45_hydrolase"/>
</dbReference>
<dbReference type="Gene3D" id="3.60.60.10">
    <property type="entry name" value="Penicillin V Acylase, Chain A"/>
    <property type="match status" value="1"/>
</dbReference>
<gene>
    <name evidence="2" type="ORF">BA70_12020</name>
</gene>
<dbReference type="EMBL" id="JOTP01000032">
    <property type="protein sequence ID" value="KEP25102.1"/>
    <property type="molecule type" value="Genomic_DNA"/>
</dbReference>
<dbReference type="OrthoDB" id="8617387at2"/>
<dbReference type="Pfam" id="PF03417">
    <property type="entry name" value="AAT"/>
    <property type="match status" value="1"/>
</dbReference>